<proteinExistence type="predicted"/>
<evidence type="ECO:0000313" key="1">
    <source>
        <dbReference type="EMBL" id="PIU46772.1"/>
    </source>
</evidence>
<sequence>MKYLLITIFIIPIIVFAQTINSVSVLIVFAQTSSQTTSNPEQLPSTLEELKLMWQNLKEKGPSVFIEGTKQSFKQALVIWKKIHVKIVNWWQNYVLPKVKSWFSKEVKQRKPGLEEEFEKEKKETGGELINFKNKVFEFYQFFKQKFLNLKK</sequence>
<name>A0A2M6Z329_9BACT</name>
<organism evidence="1 2">
    <name type="scientific">bacterium (Candidatus Gribaldobacteria) CG07_land_8_20_14_0_80_33_18</name>
    <dbReference type="NCBI Taxonomy" id="2014272"/>
    <lineage>
        <taxon>Bacteria</taxon>
        <taxon>Candidatus Gribaldobacteria</taxon>
    </lineage>
</organism>
<comment type="caution">
    <text evidence="1">The sequence shown here is derived from an EMBL/GenBank/DDBJ whole genome shotgun (WGS) entry which is preliminary data.</text>
</comment>
<dbReference type="EMBL" id="PEWP01000032">
    <property type="protein sequence ID" value="PIU46772.1"/>
    <property type="molecule type" value="Genomic_DNA"/>
</dbReference>
<dbReference type="Proteomes" id="UP000228777">
    <property type="component" value="Unassembled WGS sequence"/>
</dbReference>
<dbReference type="AlphaFoldDB" id="A0A2M6Z329"/>
<gene>
    <name evidence="1" type="ORF">COS93_01645</name>
</gene>
<reference evidence="2" key="1">
    <citation type="submission" date="2017-09" db="EMBL/GenBank/DDBJ databases">
        <title>Depth-based differentiation of microbial function through sediment-hosted aquifers and enrichment of novel symbionts in the deep terrestrial subsurface.</title>
        <authorList>
            <person name="Probst A.J."/>
            <person name="Ladd B."/>
            <person name="Jarett J.K."/>
            <person name="Geller-Mcgrath D.E."/>
            <person name="Sieber C.M.K."/>
            <person name="Emerson J.B."/>
            <person name="Anantharaman K."/>
            <person name="Thomas B.C."/>
            <person name="Malmstrom R."/>
            <person name="Stieglmeier M."/>
            <person name="Klingl A."/>
            <person name="Woyke T."/>
            <person name="Ryan C.M."/>
            <person name="Banfield J.F."/>
        </authorList>
    </citation>
    <scope>NUCLEOTIDE SEQUENCE [LARGE SCALE GENOMIC DNA]</scope>
</reference>
<evidence type="ECO:0000313" key="2">
    <source>
        <dbReference type="Proteomes" id="UP000228777"/>
    </source>
</evidence>
<accession>A0A2M6Z329</accession>
<protein>
    <submittedName>
        <fullName evidence="1">Uncharacterized protein</fullName>
    </submittedName>
</protein>